<gene>
    <name evidence="1" type="ORF">CLORY_05460</name>
</gene>
<proteinExistence type="predicted"/>
<sequence>MIRMVFNEDEQGSISTGSIIKEETYKILQSQIVYDSEQDSYITLATCTTEEDKVETVNIDGFSIDRTVLELKGAYIDVKVTEEDGEEYYSGRIYNC</sequence>
<protein>
    <submittedName>
        <fullName evidence="1">Uncharacterized protein</fullName>
    </submittedName>
</protein>
<name>A0A1V4IXK1_9CLOT</name>
<dbReference type="RefSeq" id="WP_079421993.1">
    <property type="nucleotide sequence ID" value="NZ_MZGV01000003.1"/>
</dbReference>
<dbReference type="OrthoDB" id="1937869at2"/>
<evidence type="ECO:0000313" key="1">
    <source>
        <dbReference type="EMBL" id="OPJ64676.1"/>
    </source>
</evidence>
<dbReference type="EMBL" id="MZGV01000003">
    <property type="protein sequence ID" value="OPJ64676.1"/>
    <property type="molecule type" value="Genomic_DNA"/>
</dbReference>
<dbReference type="STRING" id="1450648.CLORY_05460"/>
<accession>A0A1V4IXK1</accession>
<organism evidence="1 2">
    <name type="scientific">Clostridium oryzae</name>
    <dbReference type="NCBI Taxonomy" id="1450648"/>
    <lineage>
        <taxon>Bacteria</taxon>
        <taxon>Bacillati</taxon>
        <taxon>Bacillota</taxon>
        <taxon>Clostridia</taxon>
        <taxon>Eubacteriales</taxon>
        <taxon>Clostridiaceae</taxon>
        <taxon>Clostridium</taxon>
    </lineage>
</organism>
<dbReference type="Proteomes" id="UP000190080">
    <property type="component" value="Unassembled WGS sequence"/>
</dbReference>
<evidence type="ECO:0000313" key="2">
    <source>
        <dbReference type="Proteomes" id="UP000190080"/>
    </source>
</evidence>
<reference evidence="1 2" key="1">
    <citation type="submission" date="2017-03" db="EMBL/GenBank/DDBJ databases">
        <title>Genome sequence of Clostridium oryzae DSM 28571.</title>
        <authorList>
            <person name="Poehlein A."/>
            <person name="Daniel R."/>
        </authorList>
    </citation>
    <scope>NUCLEOTIDE SEQUENCE [LARGE SCALE GENOMIC DNA]</scope>
    <source>
        <strain evidence="1 2">DSM 28571</strain>
    </source>
</reference>
<dbReference type="AlphaFoldDB" id="A0A1V4IXK1"/>
<keyword evidence="2" id="KW-1185">Reference proteome</keyword>
<comment type="caution">
    <text evidence="1">The sequence shown here is derived from an EMBL/GenBank/DDBJ whole genome shotgun (WGS) entry which is preliminary data.</text>
</comment>